<dbReference type="EMBL" id="JAPQER010000002">
    <property type="protein sequence ID" value="MCY6483748.1"/>
    <property type="molecule type" value="Genomic_DNA"/>
</dbReference>
<dbReference type="Proteomes" id="UP001078443">
    <property type="component" value="Unassembled WGS sequence"/>
</dbReference>
<evidence type="ECO:0008006" key="4">
    <source>
        <dbReference type="Google" id="ProtNLM"/>
    </source>
</evidence>
<gene>
    <name evidence="2" type="ORF">OW763_05215</name>
</gene>
<evidence type="ECO:0000313" key="2">
    <source>
        <dbReference type="EMBL" id="MCY6483748.1"/>
    </source>
</evidence>
<sequence length="129" mass="14893">MNSLMSKVSSLNEALEELKVKENTKEAEVLCKMNDVLSEIVCKINEIQKEQLEFNEYVTILDENLCNLEEELYGIEEDEEEFNTFDYADIECEKCNEVLAIEKSLLNSDNKIMCPNCGNKIVLKDIKKN</sequence>
<dbReference type="RefSeq" id="WP_268040024.1">
    <property type="nucleotide sequence ID" value="NZ_JAPQER010000002.1"/>
</dbReference>
<protein>
    <recommendedName>
        <fullName evidence="4">Zinc ribbon domain-containing protein</fullName>
    </recommendedName>
</protein>
<organism evidence="2 3">
    <name type="scientific">Clostridium aestuarii</name>
    <dbReference type="NCBI Taxonomy" id="338193"/>
    <lineage>
        <taxon>Bacteria</taxon>
        <taxon>Bacillati</taxon>
        <taxon>Bacillota</taxon>
        <taxon>Clostridia</taxon>
        <taxon>Eubacteriales</taxon>
        <taxon>Clostridiaceae</taxon>
        <taxon>Clostridium</taxon>
    </lineage>
</organism>
<reference evidence="2" key="1">
    <citation type="submission" date="2022-12" db="EMBL/GenBank/DDBJ databases">
        <authorList>
            <person name="Wang J."/>
        </authorList>
    </citation>
    <scope>NUCLEOTIDE SEQUENCE</scope>
    <source>
        <strain evidence="2">HY-45-18</strain>
    </source>
</reference>
<accession>A0ABT4CXL8</accession>
<name>A0ABT4CXL8_9CLOT</name>
<keyword evidence="3" id="KW-1185">Reference proteome</keyword>
<dbReference type="InterPro" id="IPR054688">
    <property type="entry name" value="CD1247_N"/>
</dbReference>
<evidence type="ECO:0000256" key="1">
    <source>
        <dbReference type="SAM" id="Coils"/>
    </source>
</evidence>
<keyword evidence="1" id="KW-0175">Coiled coil</keyword>
<proteinExistence type="predicted"/>
<dbReference type="NCBIfam" id="NF045650">
    <property type="entry name" value="CD1247_Nterm"/>
    <property type="match status" value="1"/>
</dbReference>
<feature type="coiled-coil region" evidence="1">
    <location>
        <begin position="1"/>
        <end position="28"/>
    </location>
</feature>
<comment type="caution">
    <text evidence="2">The sequence shown here is derived from an EMBL/GenBank/DDBJ whole genome shotgun (WGS) entry which is preliminary data.</text>
</comment>
<evidence type="ECO:0000313" key="3">
    <source>
        <dbReference type="Proteomes" id="UP001078443"/>
    </source>
</evidence>